<proteinExistence type="inferred from homology"/>
<dbReference type="AlphaFoldDB" id="A0A0W0GGA1"/>
<evidence type="ECO:0000313" key="2">
    <source>
        <dbReference type="EMBL" id="KTB47586.1"/>
    </source>
</evidence>
<accession>A0A0W0GGA1</accession>
<name>A0A0W0GGA1_9CHLR</name>
<organism evidence="2 3">
    <name type="scientific">Dehalogenimonas alkenigignens</name>
    <dbReference type="NCBI Taxonomy" id="1217799"/>
    <lineage>
        <taxon>Bacteria</taxon>
        <taxon>Bacillati</taxon>
        <taxon>Chloroflexota</taxon>
        <taxon>Dehalococcoidia</taxon>
        <taxon>Dehalococcoidales</taxon>
        <taxon>Dehalococcoidaceae</taxon>
        <taxon>Dehalogenimonas</taxon>
    </lineage>
</organism>
<dbReference type="Pfam" id="PF01455">
    <property type="entry name" value="HupF_HypC"/>
    <property type="match status" value="1"/>
</dbReference>
<keyword evidence="3" id="KW-1185">Reference proteome</keyword>
<dbReference type="NCBIfam" id="TIGR00074">
    <property type="entry name" value="hypC_hupF"/>
    <property type="match status" value="1"/>
</dbReference>
<dbReference type="PROSITE" id="PS01097">
    <property type="entry name" value="HUPF_HYPC"/>
    <property type="match status" value="1"/>
</dbReference>
<comment type="caution">
    <text evidence="2">The sequence shown here is derived from an EMBL/GenBank/DDBJ whole genome shotgun (WGS) entry which is preliminary data.</text>
</comment>
<dbReference type="GO" id="GO:0051604">
    <property type="term" value="P:protein maturation"/>
    <property type="evidence" value="ECO:0007669"/>
    <property type="project" value="TreeGrafter"/>
</dbReference>
<dbReference type="GO" id="GO:0005506">
    <property type="term" value="F:iron ion binding"/>
    <property type="evidence" value="ECO:0007669"/>
    <property type="project" value="TreeGrafter"/>
</dbReference>
<dbReference type="PANTHER" id="PTHR35177:SF2">
    <property type="entry name" value="HYDROGENASE MATURATION FACTOR HYBG"/>
    <property type="match status" value="1"/>
</dbReference>
<reference evidence="2 3" key="1">
    <citation type="submission" date="2015-06" db="EMBL/GenBank/DDBJ databases">
        <title>Genome sequence of the organohalide-respiring Dehalogenimonas alkenigignens type strain (IP3-3T).</title>
        <authorList>
            <person name="Key T.A."/>
            <person name="Richmond D.P."/>
            <person name="Bowman K.S."/>
            <person name="Cho Y.-J."/>
            <person name="Chun J."/>
            <person name="da Costa M.S."/>
            <person name="Rainey F.A."/>
            <person name="Moe W.M."/>
        </authorList>
    </citation>
    <scope>NUCLEOTIDE SEQUENCE [LARGE SCALE GENOMIC DNA]</scope>
    <source>
        <strain evidence="2 3">IP3-3</strain>
    </source>
</reference>
<gene>
    <name evidence="2" type="ORF">DEALK_04310</name>
</gene>
<dbReference type="InterPro" id="IPR001109">
    <property type="entry name" value="Hydrogenase_HupF/HypC"/>
</dbReference>
<dbReference type="RefSeq" id="WP_058438266.1">
    <property type="nucleotide sequence ID" value="NZ_KQ758903.1"/>
</dbReference>
<protein>
    <submittedName>
        <fullName evidence="2">Hydrogenase assembly protein HypC</fullName>
    </submittedName>
</protein>
<sequence>MCLAVPAQIVKIDGVIAEVDMAGTTVRASLVMVPEAKIGDYVLLHTGFAIQVLDEHEALETLKLFKEMEMIPEAS</sequence>
<dbReference type="PANTHER" id="PTHR35177">
    <property type="entry name" value="HYDROGENASE MATURATION FACTOR HYBG"/>
    <property type="match status" value="1"/>
</dbReference>
<dbReference type="OrthoDB" id="9806017at2"/>
<dbReference type="STRING" id="1217799.DEALK_04310"/>
<evidence type="ECO:0000313" key="3">
    <source>
        <dbReference type="Proteomes" id="UP000053947"/>
    </source>
</evidence>
<dbReference type="Gene3D" id="2.30.30.140">
    <property type="match status" value="1"/>
</dbReference>
<dbReference type="InterPro" id="IPR019812">
    <property type="entry name" value="Hydgase_assmbl_chp_CS"/>
</dbReference>
<dbReference type="GO" id="GO:1902670">
    <property type="term" value="F:carbon dioxide binding"/>
    <property type="evidence" value="ECO:0007669"/>
    <property type="project" value="TreeGrafter"/>
</dbReference>
<dbReference type="SUPFAM" id="SSF159127">
    <property type="entry name" value="HupF/HypC-like"/>
    <property type="match status" value="1"/>
</dbReference>
<dbReference type="PRINTS" id="PR00445">
    <property type="entry name" value="HUPFHYPC"/>
</dbReference>
<dbReference type="EMBL" id="LFDV01000002">
    <property type="protein sequence ID" value="KTB47586.1"/>
    <property type="molecule type" value="Genomic_DNA"/>
</dbReference>
<dbReference type="Proteomes" id="UP000053947">
    <property type="component" value="Unassembled WGS sequence"/>
</dbReference>
<evidence type="ECO:0000256" key="1">
    <source>
        <dbReference type="ARBA" id="ARBA00006018"/>
    </source>
</evidence>
<comment type="similarity">
    <text evidence="1">Belongs to the HupF/HypC family.</text>
</comment>
<dbReference type="FunFam" id="2.30.30.140:FF:000022">
    <property type="entry name" value="Hydrogenase assembly chaperone HybG"/>
    <property type="match status" value="1"/>
</dbReference>